<accession>A0A4C1U7K3</accession>
<proteinExistence type="predicted"/>
<evidence type="ECO:0000256" key="1">
    <source>
        <dbReference type="SAM" id="MobiDB-lite"/>
    </source>
</evidence>
<dbReference type="EMBL" id="BGZK01000139">
    <property type="protein sequence ID" value="GBP22355.1"/>
    <property type="molecule type" value="Genomic_DNA"/>
</dbReference>
<reference evidence="2 3" key="1">
    <citation type="journal article" date="2019" name="Commun. Biol.">
        <title>The bagworm genome reveals a unique fibroin gene that provides high tensile strength.</title>
        <authorList>
            <person name="Kono N."/>
            <person name="Nakamura H."/>
            <person name="Ohtoshi R."/>
            <person name="Tomita M."/>
            <person name="Numata K."/>
            <person name="Arakawa K."/>
        </authorList>
    </citation>
    <scope>NUCLEOTIDE SEQUENCE [LARGE SCALE GENOMIC DNA]</scope>
</reference>
<organism evidence="2 3">
    <name type="scientific">Eumeta variegata</name>
    <name type="common">Bagworm moth</name>
    <name type="synonym">Eumeta japonica</name>
    <dbReference type="NCBI Taxonomy" id="151549"/>
    <lineage>
        <taxon>Eukaryota</taxon>
        <taxon>Metazoa</taxon>
        <taxon>Ecdysozoa</taxon>
        <taxon>Arthropoda</taxon>
        <taxon>Hexapoda</taxon>
        <taxon>Insecta</taxon>
        <taxon>Pterygota</taxon>
        <taxon>Neoptera</taxon>
        <taxon>Endopterygota</taxon>
        <taxon>Lepidoptera</taxon>
        <taxon>Glossata</taxon>
        <taxon>Ditrysia</taxon>
        <taxon>Tineoidea</taxon>
        <taxon>Psychidae</taxon>
        <taxon>Oiketicinae</taxon>
        <taxon>Eumeta</taxon>
    </lineage>
</organism>
<name>A0A4C1U7K3_EUMVA</name>
<dbReference type="Proteomes" id="UP000299102">
    <property type="component" value="Unassembled WGS sequence"/>
</dbReference>
<feature type="region of interest" description="Disordered" evidence="1">
    <location>
        <begin position="222"/>
        <end position="267"/>
    </location>
</feature>
<evidence type="ECO:0000313" key="3">
    <source>
        <dbReference type="Proteomes" id="UP000299102"/>
    </source>
</evidence>
<dbReference type="AlphaFoldDB" id="A0A4C1U7K3"/>
<comment type="caution">
    <text evidence="2">The sequence shown here is derived from an EMBL/GenBank/DDBJ whole genome shotgun (WGS) entry which is preliminary data.</text>
</comment>
<keyword evidence="3" id="KW-1185">Reference proteome</keyword>
<evidence type="ECO:0000313" key="2">
    <source>
        <dbReference type="EMBL" id="GBP22355.1"/>
    </source>
</evidence>
<protein>
    <submittedName>
        <fullName evidence="2">Uncharacterized protein</fullName>
    </submittedName>
</protein>
<sequence>MRGLHADSLKLALSNFERAGGHRHPWTIAGVAGPLVDPPILKIQTRNGCGFYSQRSGALVRNTVDRGDEVGGDWRSIRGGGEGKGSTLGTHVIAEVCFAKVEDREIAPQRHSRDCPHIQIDNDEFFASAFIRLPIDSSLFNPNFENFISDEERIDSNENQNKGLAARRPAPARLYKRGAPARPAHAAPAALRALLAHSEYDIYVAALRTCFRRLHHLQLRIPPPACGTTASRTETGRRPSHYRPSAATPPARGPRRRSGSGCDKPSLSVLSRHASDEAIVVHVQACALYASKELTALQCNAPSIDALRAESPRAPSIGQSARNHDLSLARESNKGLLTCKVKSTLLFKPWSR</sequence>
<gene>
    <name evidence="2" type="ORF">EVAR_11871_1</name>
</gene>